<feature type="compositionally biased region" description="Polar residues" evidence="1">
    <location>
        <begin position="96"/>
        <end position="107"/>
    </location>
</feature>
<evidence type="ECO:0000256" key="1">
    <source>
        <dbReference type="SAM" id="MobiDB-lite"/>
    </source>
</evidence>
<name>A0ABN9X420_9DINO</name>
<sequence length="366" mass="40000">MLSSLGGPPWFSYSSERSQISHDWHACYNTHTSPTLSPVSGPKSISWKRKTRRLTLAAWRQVEVDFSLFTVPFDTTRAPATIYLAGALGEHVGPSQVHSDGLSSSAQVFRPSGPVVGSSSARVSGRERGDKRGREESDGRSSNQGSALNHGSYSIQGSSNQVSSNQLGSCSNQSSPSNQGSSNQVSSNQVGASSEVGASTEVGASNQGSSNPVCSNQVSSNQASSEVGASADPTVEDRDPEEMCEEMFEDMFEDVCQHLLQRPHVDPSRLRAYMMLFPKYHDDGESSDSEFESAQTEWVVDFLAAYTSCPQEERDHFLHEWADLLEYGCYPDMLRTLQDIVAHDGLAIHYRSLAQHFLGRLLETMD</sequence>
<evidence type="ECO:0000313" key="2">
    <source>
        <dbReference type="EMBL" id="CAK0892716.1"/>
    </source>
</evidence>
<feature type="compositionally biased region" description="Low complexity" evidence="1">
    <location>
        <begin position="108"/>
        <end position="123"/>
    </location>
</feature>
<accession>A0ABN9X420</accession>
<dbReference type="Proteomes" id="UP001189429">
    <property type="component" value="Unassembled WGS sequence"/>
</dbReference>
<feature type="compositionally biased region" description="Basic and acidic residues" evidence="1">
    <location>
        <begin position="124"/>
        <end position="139"/>
    </location>
</feature>
<organism evidence="2 3">
    <name type="scientific">Prorocentrum cordatum</name>
    <dbReference type="NCBI Taxonomy" id="2364126"/>
    <lineage>
        <taxon>Eukaryota</taxon>
        <taxon>Sar</taxon>
        <taxon>Alveolata</taxon>
        <taxon>Dinophyceae</taxon>
        <taxon>Prorocentrales</taxon>
        <taxon>Prorocentraceae</taxon>
        <taxon>Prorocentrum</taxon>
    </lineage>
</organism>
<feature type="compositionally biased region" description="Polar residues" evidence="1">
    <location>
        <begin position="141"/>
        <end position="167"/>
    </location>
</feature>
<keyword evidence="3" id="KW-1185">Reference proteome</keyword>
<protein>
    <submittedName>
        <fullName evidence="2">Uncharacterized protein</fullName>
    </submittedName>
</protein>
<dbReference type="EMBL" id="CAUYUJ010019655">
    <property type="protein sequence ID" value="CAK0892716.1"/>
    <property type="molecule type" value="Genomic_DNA"/>
</dbReference>
<feature type="compositionally biased region" description="Low complexity" evidence="1">
    <location>
        <begin position="168"/>
        <end position="194"/>
    </location>
</feature>
<feature type="compositionally biased region" description="Polar residues" evidence="1">
    <location>
        <begin position="202"/>
        <end position="227"/>
    </location>
</feature>
<gene>
    <name evidence="2" type="ORF">PCOR1329_LOCUS72301</name>
</gene>
<comment type="caution">
    <text evidence="2">The sequence shown here is derived from an EMBL/GenBank/DDBJ whole genome shotgun (WGS) entry which is preliminary data.</text>
</comment>
<proteinExistence type="predicted"/>
<reference evidence="2" key="1">
    <citation type="submission" date="2023-10" db="EMBL/GenBank/DDBJ databases">
        <authorList>
            <person name="Chen Y."/>
            <person name="Shah S."/>
            <person name="Dougan E. K."/>
            <person name="Thang M."/>
            <person name="Chan C."/>
        </authorList>
    </citation>
    <scope>NUCLEOTIDE SEQUENCE [LARGE SCALE GENOMIC DNA]</scope>
</reference>
<feature type="region of interest" description="Disordered" evidence="1">
    <location>
        <begin position="93"/>
        <end position="240"/>
    </location>
</feature>
<evidence type="ECO:0000313" key="3">
    <source>
        <dbReference type="Proteomes" id="UP001189429"/>
    </source>
</evidence>